<dbReference type="GO" id="GO:0005975">
    <property type="term" value="P:carbohydrate metabolic process"/>
    <property type="evidence" value="ECO:0007669"/>
    <property type="project" value="UniProtKB-ARBA"/>
</dbReference>
<comment type="caution">
    <text evidence="9">The sequence shown here is derived from an EMBL/GenBank/DDBJ whole genome shotgun (WGS) entry which is preliminary data.</text>
</comment>
<evidence type="ECO:0000256" key="6">
    <source>
        <dbReference type="SAM" id="Phobius"/>
    </source>
</evidence>
<dbReference type="InterPro" id="IPR013783">
    <property type="entry name" value="Ig-like_fold"/>
</dbReference>
<dbReference type="PROSITE" id="PS50847">
    <property type="entry name" value="GRAM_POS_ANCHORING"/>
    <property type="match status" value="1"/>
</dbReference>
<dbReference type="SUPFAM" id="SSF49313">
    <property type="entry name" value="Cadherin-like"/>
    <property type="match status" value="2"/>
</dbReference>
<evidence type="ECO:0000313" key="9">
    <source>
        <dbReference type="EMBL" id="MBT1542900.1"/>
    </source>
</evidence>
<feature type="transmembrane region" description="Helical" evidence="6">
    <location>
        <begin position="419"/>
        <end position="437"/>
    </location>
</feature>
<keyword evidence="1" id="KW-0134">Cell wall</keyword>
<keyword evidence="3 7" id="KW-0732">Signal</keyword>
<evidence type="ECO:0000256" key="4">
    <source>
        <dbReference type="ARBA" id="ARBA00023088"/>
    </source>
</evidence>
<feature type="signal peptide" evidence="7">
    <location>
        <begin position="1"/>
        <end position="36"/>
    </location>
</feature>
<dbReference type="AlphaFoldDB" id="A0A9Q2W633"/>
<keyword evidence="6" id="KW-0812">Transmembrane</keyword>
<evidence type="ECO:0000256" key="2">
    <source>
        <dbReference type="ARBA" id="ARBA00022525"/>
    </source>
</evidence>
<dbReference type="GO" id="GO:0005509">
    <property type="term" value="F:calcium ion binding"/>
    <property type="evidence" value="ECO:0007669"/>
    <property type="project" value="InterPro"/>
</dbReference>
<dbReference type="InterPro" id="IPR019931">
    <property type="entry name" value="LPXTG_anchor"/>
</dbReference>
<feature type="region of interest" description="Disordered" evidence="5">
    <location>
        <begin position="36"/>
        <end position="87"/>
    </location>
</feature>
<feature type="chain" id="PRO_5040236268" description="Gram-positive cocci surface proteins LPxTG domain-containing protein" evidence="7">
    <location>
        <begin position="37"/>
        <end position="442"/>
    </location>
</feature>
<evidence type="ECO:0000313" key="10">
    <source>
        <dbReference type="Proteomes" id="UP000709437"/>
    </source>
</evidence>
<keyword evidence="2" id="KW-0964">Secreted</keyword>
<keyword evidence="6" id="KW-0472">Membrane</keyword>
<feature type="domain" description="Gram-positive cocci surface proteins LPxTG" evidence="8">
    <location>
        <begin position="408"/>
        <end position="442"/>
    </location>
</feature>
<evidence type="ECO:0000256" key="5">
    <source>
        <dbReference type="SAM" id="MobiDB-lite"/>
    </source>
</evidence>
<evidence type="ECO:0000256" key="3">
    <source>
        <dbReference type="ARBA" id="ARBA00022729"/>
    </source>
</evidence>
<name>A0A9Q2W633_9MICO</name>
<reference evidence="9" key="1">
    <citation type="submission" date="2021-05" db="EMBL/GenBank/DDBJ databases">
        <title>Whole genome sequence of Curtobacterium flaccumfaciens pv. flaccumfaciens strain CFBP 3417.</title>
        <authorList>
            <person name="Osdaghi E."/>
            <person name="Taghouti G."/>
            <person name="Portier P."/>
            <person name="Fazliarab A."/>
            <person name="Taghavi S.M."/>
            <person name="Briand M."/>
            <person name="Le-Saux M."/>
            <person name="Jacques M.-A."/>
        </authorList>
    </citation>
    <scope>NUCLEOTIDE SEQUENCE</scope>
    <source>
        <strain evidence="9">CFBP 3417</strain>
    </source>
</reference>
<organism evidence="9 10">
    <name type="scientific">Curtobacterium flaccumfaciens pv. flaccumfaciens</name>
    <dbReference type="NCBI Taxonomy" id="138532"/>
    <lineage>
        <taxon>Bacteria</taxon>
        <taxon>Bacillati</taxon>
        <taxon>Actinomycetota</taxon>
        <taxon>Actinomycetes</taxon>
        <taxon>Micrococcales</taxon>
        <taxon>Microbacteriaceae</taxon>
        <taxon>Curtobacterium</taxon>
    </lineage>
</organism>
<dbReference type="InterPro" id="IPR015919">
    <property type="entry name" value="Cadherin-like_sf"/>
</dbReference>
<dbReference type="Proteomes" id="UP000709437">
    <property type="component" value="Unassembled WGS sequence"/>
</dbReference>
<dbReference type="EMBL" id="JAHEWX010000020">
    <property type="protein sequence ID" value="MBT1542900.1"/>
    <property type="molecule type" value="Genomic_DNA"/>
</dbReference>
<dbReference type="RefSeq" id="WP_214563474.1">
    <property type="nucleotide sequence ID" value="NZ_JAHEWX010000020.1"/>
</dbReference>
<keyword evidence="6" id="KW-1133">Transmembrane helix</keyword>
<dbReference type="Gene3D" id="2.60.40.10">
    <property type="entry name" value="Immunoglobulins"/>
    <property type="match status" value="2"/>
</dbReference>
<evidence type="ECO:0000256" key="1">
    <source>
        <dbReference type="ARBA" id="ARBA00022512"/>
    </source>
</evidence>
<accession>A0A9Q2W633</accession>
<keyword evidence="4" id="KW-0572">Peptidoglycan-anchor</keyword>
<dbReference type="GO" id="GO:0016020">
    <property type="term" value="C:membrane"/>
    <property type="evidence" value="ECO:0007669"/>
    <property type="project" value="InterPro"/>
</dbReference>
<sequence>MHQSTKPPVRRAATIGIVVAATAIGSVIGISAPATAATPTRTTTPTSTTATATPGASLTHAASPAAKATDSATPAAAPGDGSDLAFTEPSTQAAPIALTATVGTPFSHTFTTTGGNGTVGYAIQDAPSADYTVNVETGVLSGTPTTAGTFDFEVVALSGSTQVTEYVRLTVSPSPVVFTEPSTKAKPLALTATAGATFTHTFRTTGGTGSLAYAIQDAPSSDLTVNVETGVLTSTVTTAGTYDFEVVALRGTATATEYVRLTVLPAAPVGVRAIVDTGTPGATVWSVAPGGVISAFSGGGDPLGTVTSIPVQQGGSLVVSGLAVDRFGNPTAPASVSTGFGATVTSSVASDKIATDPRGDASKVTFPHASDHRLTITQGGASTTFVVAVRPVATAAVATTTSGTPGTLAYTGADETTPLAWALGLLAAGGGLLVHRLRRRRA</sequence>
<feature type="compositionally biased region" description="Low complexity" evidence="5">
    <location>
        <begin position="36"/>
        <end position="83"/>
    </location>
</feature>
<gene>
    <name evidence="9" type="ORF">KK103_14110</name>
</gene>
<evidence type="ECO:0000256" key="7">
    <source>
        <dbReference type="SAM" id="SignalP"/>
    </source>
</evidence>
<proteinExistence type="predicted"/>
<evidence type="ECO:0000259" key="8">
    <source>
        <dbReference type="PROSITE" id="PS50847"/>
    </source>
</evidence>
<protein>
    <recommendedName>
        <fullName evidence="8">Gram-positive cocci surface proteins LPxTG domain-containing protein</fullName>
    </recommendedName>
</protein>